<dbReference type="InterPro" id="IPR035985">
    <property type="entry name" value="Ubiquitin-activating_enz"/>
</dbReference>
<protein>
    <submittedName>
        <fullName evidence="2">Thiamine biosynthesis protein ThiF</fullName>
    </submittedName>
</protein>
<dbReference type="Gene3D" id="3.40.50.720">
    <property type="entry name" value="NAD(P)-binding Rossmann-like Domain"/>
    <property type="match status" value="1"/>
</dbReference>
<evidence type="ECO:0000259" key="1">
    <source>
        <dbReference type="Pfam" id="PF00899"/>
    </source>
</evidence>
<dbReference type="EMBL" id="CP013929">
    <property type="protein sequence ID" value="AMJ80727.1"/>
    <property type="molecule type" value="Genomic_DNA"/>
</dbReference>
<keyword evidence="2" id="KW-0614">Plasmid</keyword>
<proteinExistence type="predicted"/>
<organism evidence="2 3">
    <name type="scientific">Alteromonas mediterranea</name>
    <dbReference type="NCBI Taxonomy" id="314275"/>
    <lineage>
        <taxon>Bacteria</taxon>
        <taxon>Pseudomonadati</taxon>
        <taxon>Pseudomonadota</taxon>
        <taxon>Gammaproteobacteria</taxon>
        <taxon>Alteromonadales</taxon>
        <taxon>Alteromonadaceae</taxon>
        <taxon>Alteromonas/Salinimonas group</taxon>
        <taxon>Alteromonas</taxon>
    </lineage>
</organism>
<feature type="domain" description="THIF-type NAD/FAD binding fold" evidence="1">
    <location>
        <begin position="14"/>
        <end position="195"/>
    </location>
</feature>
<geneLocation type="plasmid" evidence="2 3">
    <name>pAMEDUM8_300</name>
</geneLocation>
<reference evidence="2 3" key="1">
    <citation type="submission" date="2015-12" db="EMBL/GenBank/DDBJ databases">
        <title>Intraspecies pangenome expansion in the marine bacterium Alteromonas.</title>
        <authorList>
            <person name="Lopez-Perez M."/>
            <person name="Rodriguez-Valera F."/>
        </authorList>
    </citation>
    <scope>NUCLEOTIDE SEQUENCE [LARGE SCALE GENOMIC DNA]</scope>
    <source>
        <strain evidence="2 3">UM8</strain>
        <plasmid evidence="2 3">pAMEDUM8_300</plasmid>
    </source>
</reference>
<dbReference type="Pfam" id="PF00899">
    <property type="entry name" value="ThiF"/>
    <property type="match status" value="1"/>
</dbReference>
<dbReference type="CDD" id="cd01483">
    <property type="entry name" value="E1_enzyme_family"/>
    <property type="match status" value="1"/>
</dbReference>
<dbReference type="SUPFAM" id="SSF69572">
    <property type="entry name" value="Activating enzymes of the ubiquitin-like proteins"/>
    <property type="match status" value="1"/>
</dbReference>
<gene>
    <name evidence="2" type="ORF">AV942_20295</name>
</gene>
<evidence type="ECO:0000313" key="3">
    <source>
        <dbReference type="Proteomes" id="UP000061468"/>
    </source>
</evidence>
<dbReference type="InterPro" id="IPR022500">
    <property type="entry name" value="PRTRC_ThiF"/>
</dbReference>
<name>A0AAC8XP13_9ALTE</name>
<evidence type="ECO:0000313" key="2">
    <source>
        <dbReference type="EMBL" id="AMJ80727.1"/>
    </source>
</evidence>
<accession>A0AAC8XP13</accession>
<dbReference type="RefSeq" id="WP_015068543.1">
    <property type="nucleotide sequence ID" value="NZ_CAKMLI010000020.1"/>
</dbReference>
<dbReference type="Proteomes" id="UP000061468">
    <property type="component" value="Plasmid pAMEDUM8_300"/>
</dbReference>
<dbReference type="InterPro" id="IPR000594">
    <property type="entry name" value="ThiF_NAD_FAD-bd"/>
</dbReference>
<sequence>MSFVAPSHFFTQRISIDVIGAGGTGSYLLSYLAQIHYLLRMVGGNDNPFDVTVWDRDTVSETNVGRQNFWPMDIGLPKAEVLVERINNGFGTGWTAKCTNFSPSSYLKGDIVMTCVDSASFRYELGKNAAEESHYRDKLWIDGGNGQHTGQIIMGHLGNTNKSDYLPNLYDLYGETLLESTEHAMPSCSHAESIRRQDFGVNHTTAFQMANLVWQMLRHGSVEYQGGFFNLKTGELNPIEPLENVWAAFGYEKDKNKEK</sequence>
<dbReference type="AlphaFoldDB" id="A0AAC8XP13"/>
<dbReference type="GO" id="GO:0008641">
    <property type="term" value="F:ubiquitin-like modifier activating enzyme activity"/>
    <property type="evidence" value="ECO:0007669"/>
    <property type="project" value="InterPro"/>
</dbReference>
<dbReference type="NCBIfam" id="TIGR03736">
    <property type="entry name" value="PRTRC_ThiF"/>
    <property type="match status" value="1"/>
</dbReference>